<comment type="caution">
    <text evidence="1">The sequence shown here is derived from an EMBL/GenBank/DDBJ whole genome shotgun (WGS) entry which is preliminary data.</text>
</comment>
<evidence type="ECO:0000313" key="1">
    <source>
        <dbReference type="EMBL" id="KAL3330012.1"/>
    </source>
</evidence>
<dbReference type="Proteomes" id="UP001627284">
    <property type="component" value="Unassembled WGS sequence"/>
</dbReference>
<dbReference type="EMBL" id="JBJKTR010000020">
    <property type="protein sequence ID" value="KAL3330012.1"/>
    <property type="molecule type" value="Genomic_DNA"/>
</dbReference>
<proteinExistence type="predicted"/>
<reference evidence="1 2" key="1">
    <citation type="submission" date="2024-05" db="EMBL/GenBank/DDBJ databases">
        <title>De novo assembly of an allotetraploid wild potato.</title>
        <authorList>
            <person name="Hosaka A.J."/>
        </authorList>
    </citation>
    <scope>NUCLEOTIDE SEQUENCE [LARGE SCALE GENOMIC DNA]</scope>
    <source>
        <tissue evidence="1">Young leaves</tissue>
    </source>
</reference>
<evidence type="ECO:0000313" key="2">
    <source>
        <dbReference type="Proteomes" id="UP001627284"/>
    </source>
</evidence>
<keyword evidence="2" id="KW-1185">Reference proteome</keyword>
<dbReference type="AlphaFoldDB" id="A0ABD2REY4"/>
<sequence>LIFPRRPDASLAHQLFPLLPESDHQKKTISVGFQPCSSIPISHNPLSINFTYFPTLFLIKAGLEISITTITKPEKVRNEKNHKILVCLTLNLMGLSMKAFPKSAIKTGLWFLSKDHPAVIRTTSKNR</sequence>
<protein>
    <submittedName>
        <fullName evidence="1">Uncharacterized protein</fullName>
    </submittedName>
</protein>
<accession>A0ABD2REY4</accession>
<organism evidence="1 2">
    <name type="scientific">Solanum stoloniferum</name>
    <dbReference type="NCBI Taxonomy" id="62892"/>
    <lineage>
        <taxon>Eukaryota</taxon>
        <taxon>Viridiplantae</taxon>
        <taxon>Streptophyta</taxon>
        <taxon>Embryophyta</taxon>
        <taxon>Tracheophyta</taxon>
        <taxon>Spermatophyta</taxon>
        <taxon>Magnoliopsida</taxon>
        <taxon>eudicotyledons</taxon>
        <taxon>Gunneridae</taxon>
        <taxon>Pentapetalae</taxon>
        <taxon>asterids</taxon>
        <taxon>lamiids</taxon>
        <taxon>Solanales</taxon>
        <taxon>Solanaceae</taxon>
        <taxon>Solanoideae</taxon>
        <taxon>Solaneae</taxon>
        <taxon>Solanum</taxon>
    </lineage>
</organism>
<gene>
    <name evidence="1" type="ORF">AABB24_034063</name>
</gene>
<feature type="non-terminal residue" evidence="1">
    <location>
        <position position="1"/>
    </location>
</feature>
<name>A0ABD2REY4_9SOLN</name>